<keyword evidence="2" id="KW-1185">Reference proteome</keyword>
<protein>
    <submittedName>
        <fullName evidence="1">Uncharacterized protein</fullName>
    </submittedName>
</protein>
<dbReference type="Proteomes" id="UP001165960">
    <property type="component" value="Unassembled WGS sequence"/>
</dbReference>
<proteinExistence type="predicted"/>
<sequence>MTHNTGSLDGKINSPANEKSPKPASVLRNTCPENPSYTIATNYNPPTLDARSFPEVAAKDTGSLLGKISNSTNENYPKLAQSPGSGTGLEHLSNANIQVVKQKGLKAYFSEIVNGNPPVPDATPRSRCQPTQAQNYLILLLPCQLSIVCQMLLLVLSILWNTP</sequence>
<organism evidence="1 2">
    <name type="scientific">Entomophthora muscae</name>
    <dbReference type="NCBI Taxonomy" id="34485"/>
    <lineage>
        <taxon>Eukaryota</taxon>
        <taxon>Fungi</taxon>
        <taxon>Fungi incertae sedis</taxon>
        <taxon>Zoopagomycota</taxon>
        <taxon>Entomophthoromycotina</taxon>
        <taxon>Entomophthoromycetes</taxon>
        <taxon>Entomophthorales</taxon>
        <taxon>Entomophthoraceae</taxon>
        <taxon>Entomophthora</taxon>
    </lineage>
</organism>
<comment type="caution">
    <text evidence="1">The sequence shown here is derived from an EMBL/GenBank/DDBJ whole genome shotgun (WGS) entry which is preliminary data.</text>
</comment>
<evidence type="ECO:0000313" key="2">
    <source>
        <dbReference type="Proteomes" id="UP001165960"/>
    </source>
</evidence>
<reference evidence="1" key="1">
    <citation type="submission" date="2022-04" db="EMBL/GenBank/DDBJ databases">
        <title>Genome of the entomopathogenic fungus Entomophthora muscae.</title>
        <authorList>
            <person name="Elya C."/>
            <person name="Lovett B.R."/>
            <person name="Lee E."/>
            <person name="Macias A.M."/>
            <person name="Hajek A.E."/>
            <person name="De Bivort B.L."/>
            <person name="Kasson M.T."/>
            <person name="De Fine Licht H.H."/>
            <person name="Stajich J.E."/>
        </authorList>
    </citation>
    <scope>NUCLEOTIDE SEQUENCE</scope>
    <source>
        <strain evidence="1">Berkeley</strain>
    </source>
</reference>
<gene>
    <name evidence="1" type="ORF">DSO57_1025453</name>
</gene>
<dbReference type="EMBL" id="QTSX02000853">
    <property type="protein sequence ID" value="KAJ9084350.1"/>
    <property type="molecule type" value="Genomic_DNA"/>
</dbReference>
<name>A0ACC2UBZ0_9FUNG</name>
<accession>A0ACC2UBZ0</accession>
<evidence type="ECO:0000313" key="1">
    <source>
        <dbReference type="EMBL" id="KAJ9084350.1"/>
    </source>
</evidence>